<sequence>MDTQGTEGQFIKSSSEIARLLRHVQQKLSPVTISFSGMSRTLTSYVISVDGEKKNFLIDEVLPANHNALMQEGRAFNFESYYDGCRLRGRNVKASAQKDQDGNLVYLVPFPNEIHYYQRRQSYRATVRVALNIFVRLLDDNGNLIRGKLRDLSAEGCKIEIDGYYVDVLTEKTEQKPVRMLFPNNTEISLNLIMRHVFYDEARKQTHCGCQFKDLTPHEDDDVANVVSDLQRDHINFVKNGGLVSGIPARFLPPDTASEKAALDSKLAAGGDPEAPPPPPPKQKSQKDKARALRARTAADRDYRTAHQAGVSAVRALVAKLRGEQELPIDQAMEAAQDLAEVWSKDRQQLMLLTRVRSAQDYLFEHSVSVGLTLADQVIRGQEKDDTELLKRLIFAGLTHDLARAMLPDGVQDTRIKLPPDRSAQLQKNAHQVRSVLTTLPQVPREAIIIATQNYERLDGSGIPDRLTSDEIHPLGKLAAVVDVFDMLSNRVGRDVYYHPVLAFKAMLNMPKELDSDIVKRLIRTQGLYPLGSAVKLDNDHVGLVMRHNDDNKPSHVRLVYNIPDDTQFPPRDIDLTNDAVNVEGPADPIKLGLSNSLLRLPLQQ</sequence>
<gene>
    <name evidence="6" type="ORF">NFC81_00730</name>
</gene>
<dbReference type="RefSeq" id="WP_304995620.1">
    <property type="nucleotide sequence ID" value="NZ_CP101717.1"/>
</dbReference>
<dbReference type="EMBL" id="CP101717">
    <property type="protein sequence ID" value="WLD58334.1"/>
    <property type="molecule type" value="Genomic_DNA"/>
</dbReference>
<evidence type="ECO:0000313" key="6">
    <source>
        <dbReference type="EMBL" id="WLD58334.1"/>
    </source>
</evidence>
<dbReference type="InterPro" id="IPR003607">
    <property type="entry name" value="HD/PDEase_dom"/>
</dbReference>
<dbReference type="Pfam" id="PF13487">
    <property type="entry name" value="HD_5"/>
    <property type="match status" value="1"/>
</dbReference>
<reference evidence="6" key="1">
    <citation type="submission" date="2022-07" db="EMBL/GenBank/DDBJ databases">
        <title>Complete genome sequence of Salinispirillum sp. LH10-3-1 capable of multiple carbohydrate inversion isolated from a soda lake.</title>
        <authorList>
            <person name="Liu J."/>
            <person name="Zhai Y."/>
            <person name="Zhang H."/>
            <person name="Yang H."/>
            <person name="Qu J."/>
            <person name="Li J."/>
        </authorList>
    </citation>
    <scope>NUCLEOTIDE SEQUENCE</scope>
    <source>
        <strain evidence="6">LH 10-3-1</strain>
    </source>
</reference>
<keyword evidence="6" id="KW-0282">Flagellum</keyword>
<dbReference type="GO" id="GO:0035438">
    <property type="term" value="F:cyclic-di-GMP binding"/>
    <property type="evidence" value="ECO:0007669"/>
    <property type="project" value="InterPro"/>
</dbReference>
<dbReference type="InterPro" id="IPR052020">
    <property type="entry name" value="Cyclic_di-GMP/3'3'-cGAMP_PDE"/>
</dbReference>
<dbReference type="InterPro" id="IPR009875">
    <property type="entry name" value="PilZ_domain"/>
</dbReference>
<feature type="domain" description="HD-GYP" evidence="5">
    <location>
        <begin position="342"/>
        <end position="538"/>
    </location>
</feature>
<organism evidence="6">
    <name type="scientific">Salinispirillum sp. LH 10-3-1</name>
    <dbReference type="NCBI Taxonomy" id="2952525"/>
    <lineage>
        <taxon>Bacteria</taxon>
        <taxon>Pseudomonadati</taxon>
        <taxon>Pseudomonadota</taxon>
        <taxon>Gammaproteobacteria</taxon>
        <taxon>Oceanospirillales</taxon>
        <taxon>Saccharospirillaceae</taxon>
        <taxon>Salinispirillum</taxon>
    </lineage>
</organism>
<dbReference type="SUPFAM" id="SSF141371">
    <property type="entry name" value="PilZ domain-like"/>
    <property type="match status" value="1"/>
</dbReference>
<accession>A0AB38YGZ0</accession>
<dbReference type="Gene3D" id="2.40.10.220">
    <property type="entry name" value="predicted glycosyltransferase like domains"/>
    <property type="match status" value="1"/>
</dbReference>
<dbReference type="Pfam" id="PF07317">
    <property type="entry name" value="PilZN"/>
    <property type="match status" value="1"/>
</dbReference>
<evidence type="ECO:0000259" key="5">
    <source>
        <dbReference type="PROSITE" id="PS51832"/>
    </source>
</evidence>
<dbReference type="AlphaFoldDB" id="A0AB38YGZ0"/>
<keyword evidence="3" id="KW-0975">Bacterial flagellum</keyword>
<feature type="compositionally biased region" description="Basic and acidic residues" evidence="4">
    <location>
        <begin position="285"/>
        <end position="302"/>
    </location>
</feature>
<proteinExistence type="predicted"/>
<dbReference type="PANTHER" id="PTHR45228">
    <property type="entry name" value="CYCLIC DI-GMP PHOSPHODIESTERASE TM_0186-RELATED"/>
    <property type="match status" value="1"/>
</dbReference>
<feature type="region of interest" description="Disordered" evidence="4">
    <location>
        <begin position="267"/>
        <end position="302"/>
    </location>
</feature>
<keyword evidence="6" id="KW-0969">Cilium</keyword>
<dbReference type="InterPro" id="IPR037522">
    <property type="entry name" value="HD_GYP_dom"/>
</dbReference>
<keyword evidence="2" id="KW-0547">Nucleotide-binding</keyword>
<evidence type="ECO:0000256" key="4">
    <source>
        <dbReference type="SAM" id="MobiDB-lite"/>
    </source>
</evidence>
<dbReference type="GO" id="GO:0008081">
    <property type="term" value="F:phosphoric diester hydrolase activity"/>
    <property type="evidence" value="ECO:0007669"/>
    <property type="project" value="UniProtKB-ARBA"/>
</dbReference>
<evidence type="ECO:0000256" key="1">
    <source>
        <dbReference type="ARBA" id="ARBA00022636"/>
    </source>
</evidence>
<dbReference type="Gene3D" id="2.30.110.10">
    <property type="entry name" value="Electron Transport, Fmn-binding Protein, Chain A"/>
    <property type="match status" value="1"/>
</dbReference>
<keyword evidence="6" id="KW-0966">Cell projection</keyword>
<dbReference type="SUPFAM" id="SSF109604">
    <property type="entry name" value="HD-domain/PDEase-like"/>
    <property type="match status" value="1"/>
</dbReference>
<keyword evidence="1" id="KW-0973">c-di-GMP</keyword>
<evidence type="ECO:0000256" key="2">
    <source>
        <dbReference type="ARBA" id="ARBA00022741"/>
    </source>
</evidence>
<dbReference type="InterPro" id="IPR012349">
    <property type="entry name" value="Split_barrel_FMN-bd"/>
</dbReference>
<dbReference type="InterPro" id="IPR009926">
    <property type="entry name" value="T3SS_YcgR_PilZN"/>
</dbReference>
<dbReference type="CDD" id="cd00077">
    <property type="entry name" value="HDc"/>
    <property type="match status" value="1"/>
</dbReference>
<dbReference type="Gene3D" id="1.10.3210.10">
    <property type="entry name" value="Hypothetical protein af1432"/>
    <property type="match status" value="1"/>
</dbReference>
<dbReference type="Pfam" id="PF07238">
    <property type="entry name" value="PilZ"/>
    <property type="match status" value="1"/>
</dbReference>
<dbReference type="PROSITE" id="PS51832">
    <property type="entry name" value="HD_GYP"/>
    <property type="match status" value="1"/>
</dbReference>
<protein>
    <submittedName>
        <fullName evidence="6">Flagellar brake protein</fullName>
    </submittedName>
</protein>
<name>A0AB38YGZ0_9GAMM</name>
<evidence type="ECO:0000256" key="3">
    <source>
        <dbReference type="ARBA" id="ARBA00023143"/>
    </source>
</evidence>